<name>A0ABP0CWG5_9PEZI</name>
<accession>A0ABP0CWG5</accession>
<feature type="compositionally biased region" description="Polar residues" evidence="1">
    <location>
        <begin position="86"/>
        <end position="97"/>
    </location>
</feature>
<feature type="compositionally biased region" description="Basic and acidic residues" evidence="1">
    <location>
        <begin position="32"/>
        <end position="42"/>
    </location>
</feature>
<gene>
    <name evidence="2" type="ORF">SBRCBS47491_009270</name>
</gene>
<keyword evidence="3" id="KW-1185">Reference proteome</keyword>
<feature type="region of interest" description="Disordered" evidence="1">
    <location>
        <begin position="1"/>
        <end position="182"/>
    </location>
</feature>
<proteinExistence type="predicted"/>
<sequence length="182" mass="19503">MTSHQTYPLDMADDRQSARRQVTVSVRATGQTDRDAQQDQRQHIAGGQPLPPDASMMPSSATGGVTSSSGRRPSDLSSYAHAMLQHTKQQMDATNGSLPPAHLRVAGPAGVQRQDDGDNNGSHSHRHSRSGSQSQSPSRRSQHHHNHRSTNDYSGTSSRSSSILHGHRASMSNGTTALPNGI</sequence>
<protein>
    <submittedName>
        <fullName evidence="2">Uncharacterized protein</fullName>
    </submittedName>
</protein>
<feature type="compositionally biased region" description="Low complexity" evidence="1">
    <location>
        <begin position="130"/>
        <end position="139"/>
    </location>
</feature>
<evidence type="ECO:0000256" key="1">
    <source>
        <dbReference type="SAM" id="MobiDB-lite"/>
    </source>
</evidence>
<evidence type="ECO:0000313" key="3">
    <source>
        <dbReference type="Proteomes" id="UP001642406"/>
    </source>
</evidence>
<evidence type="ECO:0000313" key="2">
    <source>
        <dbReference type="EMBL" id="CAK7235371.1"/>
    </source>
</evidence>
<feature type="compositionally biased region" description="Polar residues" evidence="1">
    <location>
        <begin position="170"/>
        <end position="182"/>
    </location>
</feature>
<comment type="caution">
    <text evidence="2">The sequence shown here is derived from an EMBL/GenBank/DDBJ whole genome shotgun (WGS) entry which is preliminary data.</text>
</comment>
<organism evidence="2 3">
    <name type="scientific">Sporothrix bragantina</name>
    <dbReference type="NCBI Taxonomy" id="671064"/>
    <lineage>
        <taxon>Eukaryota</taxon>
        <taxon>Fungi</taxon>
        <taxon>Dikarya</taxon>
        <taxon>Ascomycota</taxon>
        <taxon>Pezizomycotina</taxon>
        <taxon>Sordariomycetes</taxon>
        <taxon>Sordariomycetidae</taxon>
        <taxon>Ophiostomatales</taxon>
        <taxon>Ophiostomataceae</taxon>
        <taxon>Sporothrix</taxon>
    </lineage>
</organism>
<feature type="compositionally biased region" description="Polar residues" evidence="1">
    <location>
        <begin position="151"/>
        <end position="163"/>
    </location>
</feature>
<reference evidence="2 3" key="1">
    <citation type="submission" date="2024-01" db="EMBL/GenBank/DDBJ databases">
        <authorList>
            <person name="Allen C."/>
            <person name="Tagirdzhanova G."/>
        </authorList>
    </citation>
    <scope>NUCLEOTIDE SEQUENCE [LARGE SCALE GENOMIC DNA]</scope>
</reference>
<dbReference type="EMBL" id="CAWUHC010000140">
    <property type="protein sequence ID" value="CAK7235371.1"/>
    <property type="molecule type" value="Genomic_DNA"/>
</dbReference>
<dbReference type="Proteomes" id="UP001642406">
    <property type="component" value="Unassembled WGS sequence"/>
</dbReference>
<feature type="compositionally biased region" description="Low complexity" evidence="1">
    <location>
        <begin position="58"/>
        <end position="78"/>
    </location>
</feature>